<reference evidence="1" key="2">
    <citation type="submission" date="2020-07" db="EMBL/GenBank/DDBJ databases">
        <authorList>
            <person name="Vera ALvarez R."/>
            <person name="Arias-Moreno D.M."/>
            <person name="Jimenez-Jacinto V."/>
            <person name="Jimenez-Bremont J.F."/>
            <person name="Swaminathan K."/>
            <person name="Moose S.P."/>
            <person name="Guerrero-Gonzalez M.L."/>
            <person name="Marino-Ramirez L."/>
            <person name="Landsman D."/>
            <person name="Rodriguez-Kessler M."/>
            <person name="Delgado-Sanchez P."/>
        </authorList>
    </citation>
    <scope>NUCLEOTIDE SEQUENCE</scope>
    <source>
        <tissue evidence="1">Cladode</tissue>
    </source>
</reference>
<name>A0A7C8YQJ7_OPUST</name>
<dbReference type="EMBL" id="GISG01046814">
    <property type="protein sequence ID" value="MBA4624236.1"/>
    <property type="molecule type" value="Transcribed_RNA"/>
</dbReference>
<reference evidence="1" key="1">
    <citation type="journal article" date="2013" name="J. Plant Res.">
        <title>Effect of fungi and light on seed germination of three Opuntia species from semiarid lands of central Mexico.</title>
        <authorList>
            <person name="Delgado-Sanchez P."/>
            <person name="Jimenez-Bremont J.F."/>
            <person name="Guerrero-Gonzalez Mde L."/>
            <person name="Flores J."/>
        </authorList>
    </citation>
    <scope>NUCLEOTIDE SEQUENCE</scope>
    <source>
        <tissue evidence="1">Cladode</tissue>
    </source>
</reference>
<dbReference type="AlphaFoldDB" id="A0A7C8YQJ7"/>
<evidence type="ECO:0000313" key="1">
    <source>
        <dbReference type="EMBL" id="MBA4624236.1"/>
    </source>
</evidence>
<proteinExistence type="predicted"/>
<organism evidence="1">
    <name type="scientific">Opuntia streptacantha</name>
    <name type="common">Prickly pear cactus</name>
    <name type="synonym">Opuntia cardona</name>
    <dbReference type="NCBI Taxonomy" id="393608"/>
    <lineage>
        <taxon>Eukaryota</taxon>
        <taxon>Viridiplantae</taxon>
        <taxon>Streptophyta</taxon>
        <taxon>Embryophyta</taxon>
        <taxon>Tracheophyta</taxon>
        <taxon>Spermatophyta</taxon>
        <taxon>Magnoliopsida</taxon>
        <taxon>eudicotyledons</taxon>
        <taxon>Gunneridae</taxon>
        <taxon>Pentapetalae</taxon>
        <taxon>Caryophyllales</taxon>
        <taxon>Cactineae</taxon>
        <taxon>Cactaceae</taxon>
        <taxon>Opuntioideae</taxon>
        <taxon>Opuntia</taxon>
    </lineage>
</organism>
<dbReference type="EMBL" id="GISG01046817">
    <property type="protein sequence ID" value="MBA4624239.1"/>
    <property type="molecule type" value="Transcribed_RNA"/>
</dbReference>
<protein>
    <submittedName>
        <fullName evidence="1">Uncharacterized protein</fullName>
    </submittedName>
</protein>
<sequence>MVVRRMLWREVANGSLTMVAPLVFLHGESFGLRCLVCTNGKVAIPCPQSSGYFPKSLLSIQGKCCAIVDWCICQCHIYMARGLLALSLHLFSRSERSSTFNLIVTSIGTRLETLVQRRICIIHIL</sequence>
<accession>A0A7C8YQJ7</accession>